<feature type="transmembrane region" description="Helical" evidence="7">
    <location>
        <begin position="223"/>
        <end position="244"/>
    </location>
</feature>
<feature type="transmembrane region" description="Helical" evidence="7">
    <location>
        <begin position="77"/>
        <end position="97"/>
    </location>
</feature>
<feature type="transmembrane region" description="Helical" evidence="7">
    <location>
        <begin position="45"/>
        <end position="65"/>
    </location>
</feature>
<evidence type="ECO:0000256" key="1">
    <source>
        <dbReference type="ARBA" id="ARBA00004651"/>
    </source>
</evidence>
<accession>A0ABV2JCF8</accession>
<feature type="transmembrane region" description="Helical" evidence="7">
    <location>
        <begin position="283"/>
        <end position="303"/>
    </location>
</feature>
<feature type="transmembrane region" description="Helical" evidence="7">
    <location>
        <begin position="366"/>
        <end position="386"/>
    </location>
</feature>
<feature type="transmembrane region" description="Helical" evidence="7">
    <location>
        <begin position="334"/>
        <end position="352"/>
    </location>
</feature>
<dbReference type="PANTHER" id="PTHR47371:SF3">
    <property type="entry name" value="PHOSPHOGLYCEROL TRANSFERASE I"/>
    <property type="match status" value="1"/>
</dbReference>
<keyword evidence="3" id="KW-1003">Cell membrane</keyword>
<protein>
    <recommendedName>
        <fullName evidence="8">Sulfatase N-terminal domain-containing protein</fullName>
    </recommendedName>
</protein>
<dbReference type="InterPro" id="IPR050448">
    <property type="entry name" value="OpgB/LTA_synthase_biosynth"/>
</dbReference>
<dbReference type="InterPro" id="IPR017850">
    <property type="entry name" value="Alkaline_phosphatase_core_sf"/>
</dbReference>
<dbReference type="EMBL" id="JBEPLN010000001">
    <property type="protein sequence ID" value="MET3633442.1"/>
    <property type="molecule type" value="Genomic_DNA"/>
</dbReference>
<dbReference type="RefSeq" id="WP_354367028.1">
    <property type="nucleotide sequence ID" value="NZ_JBEPLN010000001.1"/>
</dbReference>
<dbReference type="Pfam" id="PF00884">
    <property type="entry name" value="Sulfatase"/>
    <property type="match status" value="1"/>
</dbReference>
<evidence type="ECO:0000259" key="8">
    <source>
        <dbReference type="Pfam" id="PF00884"/>
    </source>
</evidence>
<feature type="transmembrane region" description="Helical" evidence="7">
    <location>
        <begin position="20"/>
        <end position="39"/>
    </location>
</feature>
<evidence type="ECO:0000256" key="3">
    <source>
        <dbReference type="ARBA" id="ARBA00022475"/>
    </source>
</evidence>
<dbReference type="CDD" id="cd16015">
    <property type="entry name" value="LTA_synthase"/>
    <property type="match status" value="1"/>
</dbReference>
<evidence type="ECO:0000256" key="5">
    <source>
        <dbReference type="ARBA" id="ARBA00022989"/>
    </source>
</evidence>
<sequence length="817" mass="93022">MESRKNKSNQWLKDPKLIRALLISLLFFISNGALLLAQLFGHFNILYILFIYLPATAIAYYLFVIRSKFNFWFACKILLIYLMYQVLSYFVLMTLNINNADFKWFDFVKNHFFQVNYLLPLLYMLGLTLGIFYLKSRPKPLNIRFQRHVSIRENFFIAQFLTAFILSDSKFIDFIERSSFFNVETLVERLSALWYYSWLYLFISFVTYLFIKGITDIINNRVSISSALSMSLLFAILFNYTVQIGIDNKGTVVDRFILPGAFSFQVCLYTGLFFLIYLLSNRFLFSTVFVLVSGTIFSLANAIKYTYRNEPILPSDLGWIKQIGLVLGFVDKGYIFSAIAGILLVGVIYYFIRKIIWVDKVTDNKWLRFSTSFGVVLLFSMTFNILKGNENGKVPSNLPIISTLNNIADINWMGNSVNAKMKSLSFVWVKQLVTPVMEKPKGYSHQKIKEIEAKYAAVAEELNASRKNNIEDQTVIYILSESYSDPTRIPGVQLSKEITPYLNSLRESYSSGLMKSDGYGGGTANMEFQTLTGLPMYNLSPNISTIYTEVASNMPYIPSISDLYSSKNRIAVHLESGANYSRNAIYTKLGFDKFIALTNSDTKATNVKDAGLHPSDASTYQNVLDQLSKDSPQFFSVMTMQNHMPWSVGDPADIVGTGEGFSDEENGTLTSYARLLNITDQATEDFFNTLEKQDKKISVVFYGDHLPGFYPSSSFASDPQLQYETDYVIWSNYGTEKIDQPLLNSSDFIAALLETTNSKVSPYYALLTEVMKNSSVDQEKLSSDAQEIANDLKMIEYDLVSRDGYLTKDSSFFKIGE</sequence>
<comment type="subcellular location">
    <subcellularLocation>
        <location evidence="1">Cell membrane</location>
        <topology evidence="1">Multi-pass membrane protein</topology>
    </subcellularLocation>
</comment>
<feature type="domain" description="Sulfatase N-terminal" evidence="8">
    <location>
        <begin position="473"/>
        <end position="757"/>
    </location>
</feature>
<comment type="caution">
    <text evidence="9">The sequence shown here is derived from an EMBL/GenBank/DDBJ whole genome shotgun (WGS) entry which is preliminary data.</text>
</comment>
<keyword evidence="5 7" id="KW-1133">Transmembrane helix</keyword>
<evidence type="ECO:0000256" key="6">
    <source>
        <dbReference type="ARBA" id="ARBA00023136"/>
    </source>
</evidence>
<dbReference type="Proteomes" id="UP001549037">
    <property type="component" value="Unassembled WGS sequence"/>
</dbReference>
<feature type="transmembrane region" description="Helical" evidence="7">
    <location>
        <begin position="256"/>
        <end position="276"/>
    </location>
</feature>
<dbReference type="PANTHER" id="PTHR47371">
    <property type="entry name" value="LIPOTEICHOIC ACID SYNTHASE"/>
    <property type="match status" value="1"/>
</dbReference>
<evidence type="ECO:0000256" key="2">
    <source>
        <dbReference type="ARBA" id="ARBA00004936"/>
    </source>
</evidence>
<keyword evidence="4 7" id="KW-0812">Transmembrane</keyword>
<dbReference type="InterPro" id="IPR000917">
    <property type="entry name" value="Sulfatase_N"/>
</dbReference>
<feature type="transmembrane region" description="Helical" evidence="7">
    <location>
        <begin position="192"/>
        <end position="211"/>
    </location>
</feature>
<feature type="transmembrane region" description="Helical" evidence="7">
    <location>
        <begin position="117"/>
        <end position="134"/>
    </location>
</feature>
<feature type="transmembrane region" description="Helical" evidence="7">
    <location>
        <begin position="155"/>
        <end position="172"/>
    </location>
</feature>
<evidence type="ECO:0000313" key="10">
    <source>
        <dbReference type="Proteomes" id="UP001549037"/>
    </source>
</evidence>
<reference evidence="9 10" key="1">
    <citation type="submission" date="2024-06" db="EMBL/GenBank/DDBJ databases">
        <title>Genomic Encyclopedia of Type Strains, Phase IV (KMG-IV): sequencing the most valuable type-strain genomes for metagenomic binning, comparative biology and taxonomic classification.</title>
        <authorList>
            <person name="Goeker M."/>
        </authorList>
    </citation>
    <scope>NUCLEOTIDE SEQUENCE [LARGE SCALE GENOMIC DNA]</scope>
    <source>
        <strain evidence="9 10">DSM 28302</strain>
    </source>
</reference>
<dbReference type="SUPFAM" id="SSF53649">
    <property type="entry name" value="Alkaline phosphatase-like"/>
    <property type="match status" value="1"/>
</dbReference>
<proteinExistence type="predicted"/>
<comment type="pathway">
    <text evidence="2">Cell wall biogenesis; lipoteichoic acid biosynthesis.</text>
</comment>
<keyword evidence="10" id="KW-1185">Reference proteome</keyword>
<name>A0ABV2JCF8_9STRE</name>
<evidence type="ECO:0000256" key="7">
    <source>
        <dbReference type="SAM" id="Phobius"/>
    </source>
</evidence>
<gene>
    <name evidence="9" type="ORF">ABID28_000072</name>
</gene>
<keyword evidence="6 7" id="KW-0472">Membrane</keyword>
<evidence type="ECO:0000256" key="4">
    <source>
        <dbReference type="ARBA" id="ARBA00022692"/>
    </source>
</evidence>
<dbReference type="Gene3D" id="3.40.720.10">
    <property type="entry name" value="Alkaline Phosphatase, subunit A"/>
    <property type="match status" value="1"/>
</dbReference>
<organism evidence="9 10">
    <name type="scientific">Streptococcus porcorum</name>
    <dbReference type="NCBI Taxonomy" id="701526"/>
    <lineage>
        <taxon>Bacteria</taxon>
        <taxon>Bacillati</taxon>
        <taxon>Bacillota</taxon>
        <taxon>Bacilli</taxon>
        <taxon>Lactobacillales</taxon>
        <taxon>Streptococcaceae</taxon>
        <taxon>Streptococcus</taxon>
    </lineage>
</organism>
<evidence type="ECO:0000313" key="9">
    <source>
        <dbReference type="EMBL" id="MET3633442.1"/>
    </source>
</evidence>